<keyword evidence="5 7" id="KW-1133">Transmembrane helix</keyword>
<dbReference type="InterPro" id="IPR032808">
    <property type="entry name" value="DoxX"/>
</dbReference>
<protein>
    <submittedName>
        <fullName evidence="8">DoxX family protein</fullName>
    </submittedName>
</protein>
<feature type="transmembrane region" description="Helical" evidence="7">
    <location>
        <begin position="185"/>
        <end position="204"/>
    </location>
</feature>
<evidence type="ECO:0000256" key="1">
    <source>
        <dbReference type="ARBA" id="ARBA00004651"/>
    </source>
</evidence>
<evidence type="ECO:0000256" key="7">
    <source>
        <dbReference type="SAM" id="Phobius"/>
    </source>
</evidence>
<dbReference type="AlphaFoldDB" id="A0A9Q3ZGG9"/>
<gene>
    <name evidence="8" type="ORF">LZG35_01310</name>
</gene>
<reference evidence="8" key="1">
    <citation type="submission" date="2022-01" db="EMBL/GenBank/DDBJ databases">
        <authorList>
            <person name="Karlyshev A.V."/>
            <person name="Jaspars M."/>
        </authorList>
    </citation>
    <scope>NUCLEOTIDE SEQUENCE</scope>
    <source>
        <strain evidence="8">AGSA3-2</strain>
    </source>
</reference>
<comment type="subcellular location">
    <subcellularLocation>
        <location evidence="1">Cell membrane</location>
        <topology evidence="1">Multi-pass membrane protein</topology>
    </subcellularLocation>
</comment>
<evidence type="ECO:0000256" key="4">
    <source>
        <dbReference type="ARBA" id="ARBA00022692"/>
    </source>
</evidence>
<feature type="transmembrane region" description="Helical" evidence="7">
    <location>
        <begin position="62"/>
        <end position="86"/>
    </location>
</feature>
<feature type="transmembrane region" description="Helical" evidence="7">
    <location>
        <begin position="93"/>
        <end position="111"/>
    </location>
</feature>
<dbReference type="GeneID" id="94685542"/>
<comment type="caution">
    <text evidence="8">The sequence shown here is derived from an EMBL/GenBank/DDBJ whole genome shotgun (WGS) entry which is preliminary data.</text>
</comment>
<dbReference type="PANTHER" id="PTHR33452:SF19">
    <property type="entry name" value="DOXX FAMILY PROTEIN"/>
    <property type="match status" value="1"/>
</dbReference>
<dbReference type="RefSeq" id="WP_080530463.1">
    <property type="nucleotide sequence ID" value="NZ_CP012331.1"/>
</dbReference>
<dbReference type="InterPro" id="IPR051907">
    <property type="entry name" value="DoxX-like_oxidoreductase"/>
</dbReference>
<dbReference type="Pfam" id="PF07681">
    <property type="entry name" value="DoxX"/>
    <property type="match status" value="1"/>
</dbReference>
<evidence type="ECO:0000313" key="8">
    <source>
        <dbReference type="EMBL" id="MCE7507257.1"/>
    </source>
</evidence>
<dbReference type="EMBL" id="JAJVKT010000001">
    <property type="protein sequence ID" value="MCE7507257.1"/>
    <property type="molecule type" value="Genomic_DNA"/>
</dbReference>
<evidence type="ECO:0000313" key="9">
    <source>
        <dbReference type="Proteomes" id="UP001107961"/>
    </source>
</evidence>
<keyword evidence="9" id="KW-1185">Reference proteome</keyword>
<evidence type="ECO:0000256" key="2">
    <source>
        <dbReference type="ARBA" id="ARBA00006679"/>
    </source>
</evidence>
<dbReference type="PANTHER" id="PTHR33452">
    <property type="entry name" value="OXIDOREDUCTASE CATD-RELATED"/>
    <property type="match status" value="1"/>
</dbReference>
<accession>A0A9Q3ZGG9</accession>
<dbReference type="Proteomes" id="UP001107961">
    <property type="component" value="Unassembled WGS sequence"/>
</dbReference>
<keyword evidence="4 7" id="KW-0812">Transmembrane</keyword>
<keyword evidence="3" id="KW-1003">Cell membrane</keyword>
<dbReference type="GO" id="GO:0005886">
    <property type="term" value="C:plasma membrane"/>
    <property type="evidence" value="ECO:0007669"/>
    <property type="project" value="UniProtKB-SubCell"/>
</dbReference>
<organism evidence="8 9">
    <name type="scientific">Alloalcanivorax xenomutans</name>
    <dbReference type="NCBI Taxonomy" id="1094342"/>
    <lineage>
        <taxon>Bacteria</taxon>
        <taxon>Pseudomonadati</taxon>
        <taxon>Pseudomonadota</taxon>
        <taxon>Gammaproteobacteria</taxon>
        <taxon>Oceanospirillales</taxon>
        <taxon>Alcanivoracaceae</taxon>
        <taxon>Alloalcanivorax</taxon>
    </lineage>
</organism>
<comment type="similarity">
    <text evidence="2">Belongs to the DoxX family.</text>
</comment>
<dbReference type="KEGG" id="axe:P40_03800"/>
<sequence>MSLPALAGSRVQALLDRARSLDFLAPLALRLYLAPVFFSAGLNKLSAFDATVAWFGNPDWGLGLPFPWLLAFMATAAELIGGVLLLLGLATRLVSVPLMATMLVAIFAVHWPNGWFAIAPSNAETSMARPLAALGIPAAEASLENSAGVGERLGQARRLLQEHGHYDWLTEKGSFVVLNNGIEFAATYLLMLMVLFFHGAGRFLSLDYWVARFLTATGQKDSVPLAQPESR</sequence>
<evidence type="ECO:0000256" key="3">
    <source>
        <dbReference type="ARBA" id="ARBA00022475"/>
    </source>
</evidence>
<feature type="transmembrane region" description="Helical" evidence="7">
    <location>
        <begin position="21"/>
        <end position="42"/>
    </location>
</feature>
<evidence type="ECO:0000256" key="5">
    <source>
        <dbReference type="ARBA" id="ARBA00022989"/>
    </source>
</evidence>
<proteinExistence type="inferred from homology"/>
<keyword evidence="6 7" id="KW-0472">Membrane</keyword>
<name>A0A9Q3ZGG9_9GAMM</name>
<evidence type="ECO:0000256" key="6">
    <source>
        <dbReference type="ARBA" id="ARBA00023136"/>
    </source>
</evidence>